<gene>
    <name evidence="1" type="ORF">NCTC5047_06534</name>
</gene>
<protein>
    <submittedName>
        <fullName evidence="1">Uncharacterized protein</fullName>
    </submittedName>
</protein>
<organism evidence="1 2">
    <name type="scientific">Klebsiella pneumoniae</name>
    <dbReference type="NCBI Taxonomy" id="573"/>
    <lineage>
        <taxon>Bacteria</taxon>
        <taxon>Pseudomonadati</taxon>
        <taxon>Pseudomonadota</taxon>
        <taxon>Gammaproteobacteria</taxon>
        <taxon>Enterobacterales</taxon>
        <taxon>Enterobacteriaceae</taxon>
        <taxon>Klebsiella/Raoultella group</taxon>
        <taxon>Klebsiella</taxon>
        <taxon>Klebsiella pneumoniae complex</taxon>
    </lineage>
</organism>
<reference evidence="1 2" key="1">
    <citation type="submission" date="2018-06" db="EMBL/GenBank/DDBJ databases">
        <authorList>
            <consortium name="Pathogen Informatics"/>
            <person name="Doyle S."/>
        </authorList>
    </citation>
    <scope>NUCLEOTIDE SEQUENCE [LARGE SCALE GENOMIC DNA]</scope>
    <source>
        <strain evidence="1 2">NCTC5047</strain>
    </source>
</reference>
<dbReference type="AlphaFoldDB" id="A0A377XPG9"/>
<dbReference type="EMBL" id="UGLH01000006">
    <property type="protein sequence ID" value="STT85449.1"/>
    <property type="molecule type" value="Genomic_DNA"/>
</dbReference>
<accession>A0A377XPG9</accession>
<evidence type="ECO:0000313" key="1">
    <source>
        <dbReference type="EMBL" id="STT85449.1"/>
    </source>
</evidence>
<dbReference type="Proteomes" id="UP000254340">
    <property type="component" value="Unassembled WGS sequence"/>
</dbReference>
<evidence type="ECO:0000313" key="2">
    <source>
        <dbReference type="Proteomes" id="UP000254340"/>
    </source>
</evidence>
<proteinExistence type="predicted"/>
<name>A0A377XPG9_KLEPN</name>
<sequence>MVGAGHTDLAAGGFNRPGDIFVIGGDNNAIRAGFASALQNMDNHRLTINVLQWFSRQARGGETRRNNDHETHE</sequence>